<organism evidence="3 4">
    <name type="scientific">Streptomyces ipomoeae</name>
    <dbReference type="NCBI Taxonomy" id="103232"/>
    <lineage>
        <taxon>Bacteria</taxon>
        <taxon>Bacillati</taxon>
        <taxon>Actinomycetota</taxon>
        <taxon>Actinomycetes</taxon>
        <taxon>Kitasatosporales</taxon>
        <taxon>Streptomycetaceae</taxon>
        <taxon>Streptomyces</taxon>
    </lineage>
</organism>
<dbReference type="RefSeq" id="WP_141582876.1">
    <property type="nucleotide sequence ID" value="NZ_SPAY01000030.1"/>
</dbReference>
<evidence type="ECO:0000313" key="4">
    <source>
        <dbReference type="Proteomes" id="UP000318720"/>
    </source>
</evidence>
<dbReference type="PANTHER" id="PTHR46268">
    <property type="entry name" value="STRESS RESPONSE PROTEIN NHAX"/>
    <property type="match status" value="1"/>
</dbReference>
<feature type="domain" description="UspA" evidence="2">
    <location>
        <begin position="7"/>
        <end position="141"/>
    </location>
</feature>
<feature type="domain" description="UspA" evidence="2">
    <location>
        <begin position="160"/>
        <end position="299"/>
    </location>
</feature>
<reference evidence="3 4" key="1">
    <citation type="submission" date="2019-03" db="EMBL/GenBank/DDBJ databases">
        <title>Comparative genomic analyses of the sweetpotato soil rot pathogen, Streptomyces ipomoeae.</title>
        <authorList>
            <person name="Ruschel Soares N."/>
            <person name="Badger J.H."/>
            <person name="Huguet-Tapia J.C."/>
            <person name="Clark C.A."/>
            <person name="Pettis G.S."/>
        </authorList>
    </citation>
    <scope>NUCLEOTIDE SEQUENCE [LARGE SCALE GENOMIC DNA]</scope>
    <source>
        <strain evidence="3 4">88-35</strain>
    </source>
</reference>
<protein>
    <submittedName>
        <fullName evidence="3">Universal stress protein</fullName>
    </submittedName>
</protein>
<dbReference type="Proteomes" id="UP000318720">
    <property type="component" value="Unassembled WGS sequence"/>
</dbReference>
<dbReference type="SUPFAM" id="SSF52402">
    <property type="entry name" value="Adenine nucleotide alpha hydrolases-like"/>
    <property type="match status" value="2"/>
</dbReference>
<evidence type="ECO:0000313" key="3">
    <source>
        <dbReference type="EMBL" id="TQE33304.1"/>
    </source>
</evidence>
<dbReference type="Gene3D" id="3.40.50.620">
    <property type="entry name" value="HUPs"/>
    <property type="match status" value="2"/>
</dbReference>
<dbReference type="EMBL" id="SPAZ01000156">
    <property type="protein sequence ID" value="TQE33304.1"/>
    <property type="molecule type" value="Genomic_DNA"/>
</dbReference>
<evidence type="ECO:0000256" key="1">
    <source>
        <dbReference type="ARBA" id="ARBA00008791"/>
    </source>
</evidence>
<dbReference type="InterPro" id="IPR006015">
    <property type="entry name" value="Universal_stress_UspA"/>
</dbReference>
<dbReference type="PRINTS" id="PR01438">
    <property type="entry name" value="UNVRSLSTRESS"/>
</dbReference>
<comment type="caution">
    <text evidence="3">The sequence shown here is derived from an EMBL/GenBank/DDBJ whole genome shotgun (WGS) entry which is preliminary data.</text>
</comment>
<dbReference type="InterPro" id="IPR014729">
    <property type="entry name" value="Rossmann-like_a/b/a_fold"/>
</dbReference>
<evidence type="ECO:0000259" key="2">
    <source>
        <dbReference type="Pfam" id="PF00582"/>
    </source>
</evidence>
<comment type="similarity">
    <text evidence="1">Belongs to the universal stress protein A family.</text>
</comment>
<dbReference type="PANTHER" id="PTHR46268:SF6">
    <property type="entry name" value="UNIVERSAL STRESS PROTEIN UP12"/>
    <property type="match status" value="1"/>
</dbReference>
<dbReference type="AlphaFoldDB" id="A0AAE9AZQ0"/>
<sequence>MSHTVTVAVGVDGSPESLAAADWAAREAVLRAAVLRVVHAGEQQPHAYVPFAGEAVPAPGADLSARMLREVAAALRHRHPGLRITAEQVDGQPTRVLRAAAEEGELLVLGSRGLGPAAGFLLGSVSSAVVARVERPVVLVRPSAGVTAQHGADASETAPYREIVLGLDLNNPHDAVLGFAFGAASRRGADLRVVHGCSRPAYPVDVAGAPEERPGSEPPELLRVMLIDTLRPWREKFPDVEVADEAVVGQAGSHLADASRNASLVVVGRKSRHALLGPHIGPVTNAVLHHSAAPVAVVPHD</sequence>
<gene>
    <name evidence="3" type="ORF">Sipo8835_18390</name>
</gene>
<dbReference type="InterPro" id="IPR006016">
    <property type="entry name" value="UspA"/>
</dbReference>
<accession>A0AAE9AZQ0</accession>
<dbReference type="Pfam" id="PF00582">
    <property type="entry name" value="Usp"/>
    <property type="match status" value="2"/>
</dbReference>
<name>A0AAE9AZQ0_9ACTN</name>
<proteinExistence type="inferred from homology"/>